<reference evidence="9 10" key="1">
    <citation type="journal article" date="2014" name="PLoS Genet.">
        <title>Phylogenetically driven sequencing of extremely halophilic archaea reveals strategies for static and dynamic osmo-response.</title>
        <authorList>
            <person name="Becker E.A."/>
            <person name="Seitzer P.M."/>
            <person name="Tritt A."/>
            <person name="Larsen D."/>
            <person name="Krusor M."/>
            <person name="Yao A.I."/>
            <person name="Wu D."/>
            <person name="Madern D."/>
            <person name="Eisen J.A."/>
            <person name="Darling A.E."/>
            <person name="Facciotti M.T."/>
        </authorList>
    </citation>
    <scope>NUCLEOTIDE SEQUENCE [LARGE SCALE GENOMIC DNA]</scope>
    <source>
        <strain evidence="9 10">DSM 1307</strain>
    </source>
</reference>
<dbReference type="PANTHER" id="PTHR20854:SF4">
    <property type="entry name" value="INOSITOL-1-MONOPHOSPHATASE-RELATED"/>
    <property type="match status" value="1"/>
</dbReference>
<evidence type="ECO:0000313" key="9">
    <source>
        <dbReference type="EMBL" id="EMA39328.1"/>
    </source>
</evidence>
<keyword evidence="4" id="KW-0378">Hydrolase</keyword>
<evidence type="ECO:0000256" key="1">
    <source>
        <dbReference type="ARBA" id="ARBA00001273"/>
    </source>
</evidence>
<feature type="binding site" evidence="8">
    <location>
        <position position="207"/>
    </location>
    <ligand>
        <name>Mg(2+)</name>
        <dbReference type="ChEBI" id="CHEBI:18420"/>
        <label>1</label>
        <note>catalytic</note>
    </ligand>
</feature>
<dbReference type="Proteomes" id="UP000011568">
    <property type="component" value="Unassembled WGS sequence"/>
</dbReference>
<evidence type="ECO:0000256" key="4">
    <source>
        <dbReference type="ARBA" id="ARBA00022801"/>
    </source>
</evidence>
<dbReference type="GO" id="GO:0007165">
    <property type="term" value="P:signal transduction"/>
    <property type="evidence" value="ECO:0007669"/>
    <property type="project" value="TreeGrafter"/>
</dbReference>
<dbReference type="Pfam" id="PF00459">
    <property type="entry name" value="Inositol_P"/>
    <property type="match status" value="1"/>
</dbReference>
<dbReference type="Gene3D" id="3.40.190.80">
    <property type="match status" value="1"/>
</dbReference>
<dbReference type="AlphaFoldDB" id="M0M1N8"/>
<keyword evidence="3 8" id="KW-0479">Metal-binding</keyword>
<dbReference type="SUPFAM" id="SSF56655">
    <property type="entry name" value="Carbohydrate phosphatase"/>
    <property type="match status" value="1"/>
</dbReference>
<dbReference type="Gene3D" id="3.30.540.10">
    <property type="entry name" value="Fructose-1,6-Bisphosphatase, subunit A, domain 1"/>
    <property type="match status" value="1"/>
</dbReference>
<name>M0M1N8_HALMO</name>
<gene>
    <name evidence="9" type="ORF">C448_14754</name>
</gene>
<sequence>MTETRAERAARAADVGASVALESFRGELAVETKSTKTDLVTETDRAAQRRTIECIHEAFPDDAIVGEEADTRKTVPESGASWIVDPIDGTNNFVRGLGIWGTVVAAVEDGQPVAAATILPVLGDAYLADEDEATLNGEPIRVSAREDPETFVVTPILLGGEFGATVGALAERFGDVRRFGCSQATLAAVAGGSLDAAVATARLSPWDTVAGVHMIRCAGGTVTDLAGEPWHHDSDELIASNGEAHEELLATLRDAAEKS</sequence>
<protein>
    <recommendedName>
        <fullName evidence="2">fructose-bisphosphatase</fullName>
        <ecNumber evidence="2">3.1.3.11</ecNumber>
    </recommendedName>
</protein>
<feature type="binding site" evidence="8">
    <location>
        <position position="85"/>
    </location>
    <ligand>
        <name>Mg(2+)</name>
        <dbReference type="ChEBI" id="CHEBI:18420"/>
        <label>1</label>
        <note>catalytic</note>
    </ligand>
</feature>
<dbReference type="PANTHER" id="PTHR20854">
    <property type="entry name" value="INOSITOL MONOPHOSPHATASE"/>
    <property type="match status" value="1"/>
</dbReference>
<dbReference type="OrthoDB" id="58111at2157"/>
<dbReference type="GO" id="GO:0006020">
    <property type="term" value="P:inositol metabolic process"/>
    <property type="evidence" value="ECO:0007669"/>
    <property type="project" value="TreeGrafter"/>
</dbReference>
<comment type="caution">
    <text evidence="9">The sequence shown here is derived from an EMBL/GenBank/DDBJ whole genome shotgun (WGS) entry which is preliminary data.</text>
</comment>
<dbReference type="eggNOG" id="arCOG01349">
    <property type="taxonomic scope" value="Archaea"/>
</dbReference>
<dbReference type="InterPro" id="IPR020583">
    <property type="entry name" value="Inositol_monoP_metal-BS"/>
</dbReference>
<comment type="similarity">
    <text evidence="7">Belongs to the inositol monophosphatase superfamily. FBPase class 4 family.</text>
</comment>
<evidence type="ECO:0000256" key="3">
    <source>
        <dbReference type="ARBA" id="ARBA00022723"/>
    </source>
</evidence>
<dbReference type="GO" id="GO:0046872">
    <property type="term" value="F:metal ion binding"/>
    <property type="evidence" value="ECO:0007669"/>
    <property type="project" value="UniProtKB-KW"/>
</dbReference>
<dbReference type="PRINTS" id="PR00377">
    <property type="entry name" value="IMPHPHTASES"/>
</dbReference>
<dbReference type="PATRIC" id="fig|931277.6.peg.2897"/>
<comment type="catalytic activity">
    <reaction evidence="1">
        <text>beta-D-fructose 1,6-bisphosphate + H2O = beta-D-fructose 6-phosphate + phosphate</text>
        <dbReference type="Rhea" id="RHEA:11064"/>
        <dbReference type="ChEBI" id="CHEBI:15377"/>
        <dbReference type="ChEBI" id="CHEBI:32966"/>
        <dbReference type="ChEBI" id="CHEBI:43474"/>
        <dbReference type="ChEBI" id="CHEBI:57634"/>
        <dbReference type="EC" id="3.1.3.11"/>
    </reaction>
</comment>
<feature type="binding site" evidence="8">
    <location>
        <position position="87"/>
    </location>
    <ligand>
        <name>Mg(2+)</name>
        <dbReference type="ChEBI" id="CHEBI:18420"/>
        <label>1</label>
        <note>catalytic</note>
    </ligand>
</feature>
<feature type="binding site" evidence="8">
    <location>
        <position position="67"/>
    </location>
    <ligand>
        <name>Mg(2+)</name>
        <dbReference type="ChEBI" id="CHEBI:18420"/>
        <label>1</label>
        <note>catalytic</note>
    </ligand>
</feature>
<evidence type="ECO:0000256" key="8">
    <source>
        <dbReference type="PIRSR" id="PIRSR600760-2"/>
    </source>
</evidence>
<evidence type="ECO:0000313" key="10">
    <source>
        <dbReference type="Proteomes" id="UP000011568"/>
    </source>
</evidence>
<evidence type="ECO:0000256" key="2">
    <source>
        <dbReference type="ARBA" id="ARBA00013093"/>
    </source>
</evidence>
<dbReference type="EMBL" id="AOMC01000161">
    <property type="protein sequence ID" value="EMA39328.1"/>
    <property type="molecule type" value="Genomic_DNA"/>
</dbReference>
<organism evidence="9 10">
    <name type="scientific">Halococcus morrhuae DSM 1307</name>
    <dbReference type="NCBI Taxonomy" id="931277"/>
    <lineage>
        <taxon>Archaea</taxon>
        <taxon>Methanobacteriati</taxon>
        <taxon>Methanobacteriota</taxon>
        <taxon>Stenosarchaea group</taxon>
        <taxon>Halobacteria</taxon>
        <taxon>Halobacteriales</taxon>
        <taxon>Halococcaceae</taxon>
        <taxon>Halococcus</taxon>
    </lineage>
</organism>
<keyword evidence="10" id="KW-1185">Reference proteome</keyword>
<dbReference type="CDD" id="cd01637">
    <property type="entry name" value="IMPase_like"/>
    <property type="match status" value="1"/>
</dbReference>
<keyword evidence="5 8" id="KW-0460">Magnesium</keyword>
<keyword evidence="6" id="KW-0119">Carbohydrate metabolism</keyword>
<feature type="binding site" evidence="8">
    <location>
        <position position="88"/>
    </location>
    <ligand>
        <name>Mg(2+)</name>
        <dbReference type="ChEBI" id="CHEBI:18420"/>
        <label>1</label>
        <note>catalytic</note>
    </ligand>
</feature>
<dbReference type="EC" id="3.1.3.11" evidence="2"/>
<dbReference type="GO" id="GO:0008934">
    <property type="term" value="F:inositol monophosphate 1-phosphatase activity"/>
    <property type="evidence" value="ECO:0007669"/>
    <property type="project" value="TreeGrafter"/>
</dbReference>
<comment type="cofactor">
    <cofactor evidence="8">
        <name>Mg(2+)</name>
        <dbReference type="ChEBI" id="CHEBI:18420"/>
    </cofactor>
</comment>
<dbReference type="InterPro" id="IPR000760">
    <property type="entry name" value="Inositol_monophosphatase-like"/>
</dbReference>
<proteinExistence type="inferred from homology"/>
<evidence type="ECO:0000256" key="6">
    <source>
        <dbReference type="ARBA" id="ARBA00023277"/>
    </source>
</evidence>
<evidence type="ECO:0000256" key="7">
    <source>
        <dbReference type="ARBA" id="ARBA00038103"/>
    </source>
</evidence>
<accession>M0M1N8</accession>
<dbReference type="GO" id="GO:0042132">
    <property type="term" value="F:fructose 1,6-bisphosphate 1-phosphatase activity"/>
    <property type="evidence" value="ECO:0007669"/>
    <property type="project" value="UniProtKB-EC"/>
</dbReference>
<evidence type="ECO:0000256" key="5">
    <source>
        <dbReference type="ARBA" id="ARBA00022842"/>
    </source>
</evidence>
<dbReference type="PROSITE" id="PS00629">
    <property type="entry name" value="IMP_1"/>
    <property type="match status" value="1"/>
</dbReference>
<dbReference type="RefSeq" id="WP_004055866.1">
    <property type="nucleotide sequence ID" value="NZ_AOMC01000161.1"/>
</dbReference>
<dbReference type="STRING" id="931277.C448_14754"/>